<dbReference type="Proteomes" id="UP000230052">
    <property type="component" value="Unassembled WGS sequence"/>
</dbReference>
<reference evidence="1 2" key="1">
    <citation type="submission" date="2017-09" db="EMBL/GenBank/DDBJ databases">
        <title>Depth-based differentiation of microbial function through sediment-hosted aquifers and enrichment of novel symbionts in the deep terrestrial subsurface.</title>
        <authorList>
            <person name="Probst A.J."/>
            <person name="Ladd B."/>
            <person name="Jarett J.K."/>
            <person name="Geller-Mcgrath D.E."/>
            <person name="Sieber C.M."/>
            <person name="Emerson J.B."/>
            <person name="Anantharaman K."/>
            <person name="Thomas B.C."/>
            <person name="Malmstrom R."/>
            <person name="Stieglmeier M."/>
            <person name="Klingl A."/>
            <person name="Woyke T."/>
            <person name="Ryan C.M."/>
            <person name="Banfield J.F."/>
        </authorList>
    </citation>
    <scope>NUCLEOTIDE SEQUENCE [LARGE SCALE GENOMIC DNA]</scope>
    <source>
        <strain evidence="1">CG07_land_8_20_14_0_80_42_15</strain>
    </source>
</reference>
<organism evidence="1 2">
    <name type="scientific">Candidatus Aquitaenariimonas noxiae</name>
    <dbReference type="NCBI Taxonomy" id="1974741"/>
    <lineage>
        <taxon>Bacteria</taxon>
        <taxon>Pseudomonadati</taxon>
        <taxon>Candidatus Omnitrophota</taxon>
        <taxon>Candidatus Aquitaenariimonas</taxon>
    </lineage>
</organism>
<comment type="caution">
    <text evidence="1">The sequence shown here is derived from an EMBL/GenBank/DDBJ whole genome shotgun (WGS) entry which is preliminary data.</text>
</comment>
<accession>A0A2J0L303</accession>
<dbReference type="AlphaFoldDB" id="A0A2J0L303"/>
<dbReference type="EMBL" id="PEWV01000075">
    <property type="protein sequence ID" value="PIU40887.1"/>
    <property type="molecule type" value="Genomic_DNA"/>
</dbReference>
<sequence>MDYICPTCGKAMPRDLLMMISHTEGHVVGAIKKKHPEWAESDGVCKKCYLYYKDQMKKKNK</sequence>
<evidence type="ECO:0000313" key="2">
    <source>
        <dbReference type="Proteomes" id="UP000230052"/>
    </source>
</evidence>
<evidence type="ECO:0000313" key="1">
    <source>
        <dbReference type="EMBL" id="PIU40887.1"/>
    </source>
</evidence>
<name>A0A2J0L303_9BACT</name>
<evidence type="ECO:0008006" key="3">
    <source>
        <dbReference type="Google" id="ProtNLM"/>
    </source>
</evidence>
<gene>
    <name evidence="1" type="ORF">COS99_08260</name>
</gene>
<protein>
    <recommendedName>
        <fullName evidence="3">C2H2-type domain-containing protein</fullName>
    </recommendedName>
</protein>
<proteinExistence type="predicted"/>